<feature type="region of interest" description="Disordered" evidence="1">
    <location>
        <begin position="70"/>
        <end position="98"/>
    </location>
</feature>
<evidence type="ECO:0000313" key="2">
    <source>
        <dbReference type="EMBL" id="CAJ59599.1"/>
    </source>
</evidence>
<dbReference type="STRING" id="326424.FRAAL0933"/>
<accession>Q0RS66</accession>
<reference evidence="2 3" key="1">
    <citation type="journal article" date="2007" name="Genome Res.">
        <title>Genome characteristics of facultatively symbiotic Frankia sp. strains reflect host range and host plant biogeography.</title>
        <authorList>
            <person name="Normand P."/>
            <person name="Lapierre P."/>
            <person name="Tisa L.S."/>
            <person name="Gogarten J.P."/>
            <person name="Alloisio N."/>
            <person name="Bagnarol E."/>
            <person name="Bassi C.A."/>
            <person name="Berry A.M."/>
            <person name="Bickhart D.M."/>
            <person name="Choisne N."/>
            <person name="Couloux A."/>
            <person name="Cournoyer B."/>
            <person name="Cruveiller S."/>
            <person name="Daubin V."/>
            <person name="Demange N."/>
            <person name="Francino M.P."/>
            <person name="Goltsman E."/>
            <person name="Huang Y."/>
            <person name="Kopp O.R."/>
            <person name="Labarre L."/>
            <person name="Lapidus A."/>
            <person name="Lavire C."/>
            <person name="Marechal J."/>
            <person name="Martinez M."/>
            <person name="Mastronunzio J.E."/>
            <person name="Mullin B.C."/>
            <person name="Niemann J."/>
            <person name="Pujic P."/>
            <person name="Rawnsley T."/>
            <person name="Rouy Z."/>
            <person name="Schenowitz C."/>
            <person name="Sellstedt A."/>
            <person name="Tavares F."/>
            <person name="Tomkins J.P."/>
            <person name="Vallenet D."/>
            <person name="Valverde C."/>
            <person name="Wall L.G."/>
            <person name="Wang Y."/>
            <person name="Medigue C."/>
            <person name="Benson D.R."/>
        </authorList>
    </citation>
    <scope>NUCLEOTIDE SEQUENCE [LARGE SCALE GENOMIC DNA]</scope>
    <source>
        <strain evidence="3">DSM 45986 / CECT 9034 / ACN14a</strain>
    </source>
</reference>
<dbReference type="EMBL" id="CT573213">
    <property type="protein sequence ID" value="CAJ59599.1"/>
    <property type="molecule type" value="Genomic_DNA"/>
</dbReference>
<gene>
    <name evidence="2" type="ordered locus">FRAAL0933</name>
</gene>
<dbReference type="AlphaFoldDB" id="Q0RS66"/>
<name>Q0RS66_FRAAA</name>
<dbReference type="KEGG" id="fal:FRAAL0933"/>
<protein>
    <submittedName>
        <fullName evidence="2">Uncharacterized protein</fullName>
    </submittedName>
</protein>
<organism evidence="2 3">
    <name type="scientific">Frankia alni (strain DSM 45986 / CECT 9034 / ACN14a)</name>
    <dbReference type="NCBI Taxonomy" id="326424"/>
    <lineage>
        <taxon>Bacteria</taxon>
        <taxon>Bacillati</taxon>
        <taxon>Actinomycetota</taxon>
        <taxon>Actinomycetes</taxon>
        <taxon>Frankiales</taxon>
        <taxon>Frankiaceae</taxon>
        <taxon>Frankia</taxon>
    </lineage>
</organism>
<dbReference type="HOGENOM" id="CLU_2329615_0_0_11"/>
<feature type="region of interest" description="Disordered" evidence="1">
    <location>
        <begin position="26"/>
        <end position="49"/>
    </location>
</feature>
<sequence>MGATGSRPGCLPLRAAPLASATMVTYPHHTTPTPARFPPGSGFPHTRPTLPSPVPAVAVAVAGWRAAAARGLPYGRSLPPSPRRAGWDDQSPDENVDP</sequence>
<keyword evidence="3" id="KW-1185">Reference proteome</keyword>
<evidence type="ECO:0000256" key="1">
    <source>
        <dbReference type="SAM" id="MobiDB-lite"/>
    </source>
</evidence>
<dbReference type="Proteomes" id="UP000000657">
    <property type="component" value="Chromosome"/>
</dbReference>
<proteinExistence type="predicted"/>
<evidence type="ECO:0000313" key="3">
    <source>
        <dbReference type="Proteomes" id="UP000000657"/>
    </source>
</evidence>